<proteinExistence type="predicted"/>
<reference evidence="2" key="1">
    <citation type="submission" date="2022-08" db="UniProtKB">
        <authorList>
            <consortium name="EnsemblMetazoa"/>
        </authorList>
    </citation>
    <scope>IDENTIFICATION</scope>
    <source>
        <strain evidence="2">05x7-T-G4-1.051#20</strain>
    </source>
</reference>
<sequence>MLVHRTWLFTFGMVLLNVHLTCAYQILHPFGKPGIQPLVLNITADPNTKRAFYYARFTGPPDTKAMFDGTFRKVSTSRIFSEFEAVAIFSLRTTTKRRIVLTSPFTTDLLWLEYDVNQSIYQTEFDRIPCEFEVKKSQDYGAGIVQYSVRAENCDVDNRYDSNKSITTLLTQIKKSGEKVMYSLNNSFFTPTPPDYIFDYCNMTGGSTGSGFHGTMTMNIKKMATDDVEVRPPMFFNLNVRDEPLQALAWGFMYITV</sequence>
<dbReference type="EnsemblMetazoa" id="G31484.1">
    <property type="protein sequence ID" value="G31484.1:cds"/>
    <property type="gene ID" value="G31484"/>
</dbReference>
<feature type="chain" id="PRO_5036483613" evidence="1">
    <location>
        <begin position="24"/>
        <end position="257"/>
    </location>
</feature>
<accession>A0A8W8M6R5</accession>
<keyword evidence="3" id="KW-1185">Reference proteome</keyword>
<feature type="signal peptide" evidence="1">
    <location>
        <begin position="1"/>
        <end position="23"/>
    </location>
</feature>
<evidence type="ECO:0000256" key="1">
    <source>
        <dbReference type="SAM" id="SignalP"/>
    </source>
</evidence>
<name>A0A8W8M6R5_MAGGI</name>
<keyword evidence="1" id="KW-0732">Signal</keyword>
<dbReference type="OMA" id="HEETRIT"/>
<dbReference type="Proteomes" id="UP000005408">
    <property type="component" value="Unassembled WGS sequence"/>
</dbReference>
<evidence type="ECO:0000313" key="2">
    <source>
        <dbReference type="EnsemblMetazoa" id="G31484.1:cds"/>
    </source>
</evidence>
<protein>
    <submittedName>
        <fullName evidence="2">Uncharacterized protein</fullName>
    </submittedName>
</protein>
<dbReference type="AlphaFoldDB" id="A0A8W8M6R5"/>
<organism evidence="2 3">
    <name type="scientific">Magallana gigas</name>
    <name type="common">Pacific oyster</name>
    <name type="synonym">Crassostrea gigas</name>
    <dbReference type="NCBI Taxonomy" id="29159"/>
    <lineage>
        <taxon>Eukaryota</taxon>
        <taxon>Metazoa</taxon>
        <taxon>Spiralia</taxon>
        <taxon>Lophotrochozoa</taxon>
        <taxon>Mollusca</taxon>
        <taxon>Bivalvia</taxon>
        <taxon>Autobranchia</taxon>
        <taxon>Pteriomorphia</taxon>
        <taxon>Ostreida</taxon>
        <taxon>Ostreoidea</taxon>
        <taxon>Ostreidae</taxon>
        <taxon>Magallana</taxon>
    </lineage>
</organism>
<evidence type="ECO:0000313" key="3">
    <source>
        <dbReference type="Proteomes" id="UP000005408"/>
    </source>
</evidence>